<keyword evidence="2" id="KW-1185">Reference proteome</keyword>
<proteinExistence type="predicted"/>
<evidence type="ECO:0000313" key="2">
    <source>
        <dbReference type="Proteomes" id="UP000823388"/>
    </source>
</evidence>
<sequence>MLCAPPSSLTACPRGIGSRVHLPARRAKGIVLASGRNRALLGPGLLHSTLPSAWARLPRHRHPSLSRCCISTMRPSSSVLSHDRGQTESHRLQPIRSFCTKVPKYTPTESATSCLNQAFPI</sequence>
<dbReference type="Proteomes" id="UP000823388">
    <property type="component" value="Chromosome 3N"/>
</dbReference>
<reference evidence="1 2" key="1">
    <citation type="submission" date="2020-05" db="EMBL/GenBank/DDBJ databases">
        <title>WGS assembly of Panicum virgatum.</title>
        <authorList>
            <person name="Lovell J.T."/>
            <person name="Jenkins J."/>
            <person name="Shu S."/>
            <person name="Juenger T.E."/>
            <person name="Schmutz J."/>
        </authorList>
    </citation>
    <scope>NUCLEOTIDE SEQUENCE</scope>
    <source>
        <strain evidence="1">AP13</strain>
        <strain evidence="2">cv. AP13</strain>
    </source>
</reference>
<dbReference type="AlphaFoldDB" id="A0A8T0UHF9"/>
<name>A0A8T0UHF9_PANVG</name>
<accession>A0A8T0UHF9</accession>
<dbReference type="EMBL" id="CM029042">
    <property type="protein sequence ID" value="KAG2620526.1"/>
    <property type="molecule type" value="Genomic_DNA"/>
</dbReference>
<organism evidence="1 2">
    <name type="scientific">Panicum virgatum</name>
    <name type="common">Blackwell switchgrass</name>
    <dbReference type="NCBI Taxonomy" id="38727"/>
    <lineage>
        <taxon>Eukaryota</taxon>
        <taxon>Viridiplantae</taxon>
        <taxon>Streptophyta</taxon>
        <taxon>Embryophyta</taxon>
        <taxon>Tracheophyta</taxon>
        <taxon>Spermatophyta</taxon>
        <taxon>Magnoliopsida</taxon>
        <taxon>Liliopsida</taxon>
        <taxon>Poales</taxon>
        <taxon>Poaceae</taxon>
        <taxon>PACMAD clade</taxon>
        <taxon>Panicoideae</taxon>
        <taxon>Panicodae</taxon>
        <taxon>Paniceae</taxon>
        <taxon>Panicinae</taxon>
        <taxon>Panicum</taxon>
        <taxon>Panicum sect. Hiantes</taxon>
    </lineage>
</organism>
<gene>
    <name evidence="1" type="ORF">PVAP13_3NG215300</name>
</gene>
<comment type="caution">
    <text evidence="1">The sequence shown here is derived from an EMBL/GenBank/DDBJ whole genome shotgun (WGS) entry which is preliminary data.</text>
</comment>
<protein>
    <submittedName>
        <fullName evidence="1">Uncharacterized protein</fullName>
    </submittedName>
</protein>
<dbReference type="EMBL" id="CM029042">
    <property type="protein sequence ID" value="KAG2620525.1"/>
    <property type="molecule type" value="Genomic_DNA"/>
</dbReference>
<dbReference type="EMBL" id="CM029042">
    <property type="protein sequence ID" value="KAG2620524.1"/>
    <property type="molecule type" value="Genomic_DNA"/>
</dbReference>
<evidence type="ECO:0000313" key="1">
    <source>
        <dbReference type="EMBL" id="KAG2620526.1"/>
    </source>
</evidence>